<evidence type="ECO:0000313" key="2">
    <source>
        <dbReference type="Proteomes" id="UP000176420"/>
    </source>
</evidence>
<dbReference type="Proteomes" id="UP000176420">
    <property type="component" value="Unassembled WGS sequence"/>
</dbReference>
<evidence type="ECO:0000313" key="1">
    <source>
        <dbReference type="EMBL" id="OGY85739.1"/>
    </source>
</evidence>
<sequence>MIIGLIGLKLSGKGTVASYLKEHYQAKSYSMSGVLSDILDRLYLPQSRQNMIELVTSLRAVFGEDILAQVRKQDIQKAQDKLAIIDAVRMPKEVAIFSTLPNFILLYVDAPLKMRFERAKNRGEKAGEKNMSFSDFQKEEKAITEQNIVALKTKADFIINNLGTLAQLYAQIEDFLKKTNFLQTK</sequence>
<dbReference type="PANTHER" id="PTHR41930">
    <property type="entry name" value="UPF0200 PROTEIN MJ1399"/>
    <property type="match status" value="1"/>
</dbReference>
<dbReference type="InterPro" id="IPR027417">
    <property type="entry name" value="P-loop_NTPase"/>
</dbReference>
<protein>
    <recommendedName>
        <fullName evidence="3">Dephospho-CoA kinase</fullName>
    </recommendedName>
</protein>
<dbReference type="SUPFAM" id="SSF52540">
    <property type="entry name" value="P-loop containing nucleoside triphosphate hydrolases"/>
    <property type="match status" value="1"/>
</dbReference>
<accession>A0A1G2BAW0</accession>
<comment type="caution">
    <text evidence="1">The sequence shown here is derived from an EMBL/GenBank/DDBJ whole genome shotgun (WGS) entry which is preliminary data.</text>
</comment>
<reference evidence="1 2" key="1">
    <citation type="journal article" date="2016" name="Nat. Commun.">
        <title>Thousands of microbial genomes shed light on interconnected biogeochemical processes in an aquifer system.</title>
        <authorList>
            <person name="Anantharaman K."/>
            <person name="Brown C.T."/>
            <person name="Hug L.A."/>
            <person name="Sharon I."/>
            <person name="Castelle C.J."/>
            <person name="Probst A.J."/>
            <person name="Thomas B.C."/>
            <person name="Singh A."/>
            <person name="Wilkins M.J."/>
            <person name="Karaoz U."/>
            <person name="Brodie E.L."/>
            <person name="Williams K.H."/>
            <person name="Hubbard S.S."/>
            <person name="Banfield J.F."/>
        </authorList>
    </citation>
    <scope>NUCLEOTIDE SEQUENCE [LARGE SCALE GENOMIC DNA]</scope>
</reference>
<dbReference type="Pfam" id="PF13207">
    <property type="entry name" value="AAA_17"/>
    <property type="match status" value="1"/>
</dbReference>
<gene>
    <name evidence="1" type="ORF">A2319_00665</name>
</gene>
<evidence type="ECO:0008006" key="3">
    <source>
        <dbReference type="Google" id="ProtNLM"/>
    </source>
</evidence>
<dbReference type="PANTHER" id="PTHR41930:SF1">
    <property type="entry name" value="DEPHOSPHO-COA KINASE"/>
    <property type="match status" value="1"/>
</dbReference>
<organism evidence="1 2">
    <name type="scientific">Candidatus Kerfeldbacteria bacterium RIFOXYB2_FULL_38_14</name>
    <dbReference type="NCBI Taxonomy" id="1798547"/>
    <lineage>
        <taxon>Bacteria</taxon>
        <taxon>Candidatus Kerfeldiibacteriota</taxon>
    </lineage>
</organism>
<dbReference type="Gene3D" id="3.40.50.300">
    <property type="entry name" value="P-loop containing nucleotide triphosphate hydrolases"/>
    <property type="match status" value="1"/>
</dbReference>
<dbReference type="AlphaFoldDB" id="A0A1G2BAW0"/>
<dbReference type="EMBL" id="MHKI01000028">
    <property type="protein sequence ID" value="OGY85739.1"/>
    <property type="molecule type" value="Genomic_DNA"/>
</dbReference>
<name>A0A1G2BAW0_9BACT</name>
<proteinExistence type="predicted"/>